<dbReference type="PROSITE" id="PS00134">
    <property type="entry name" value="TRYPSIN_HIS"/>
    <property type="match status" value="1"/>
</dbReference>
<keyword evidence="10" id="KW-0333">Golgi apparatus</keyword>
<reference evidence="15 16" key="1">
    <citation type="submission" date="2016-10" db="EMBL/GenBank/DDBJ databases">
        <authorList>
            <person name="de Groot N.N."/>
        </authorList>
    </citation>
    <scope>NUCLEOTIDE SEQUENCE [LARGE SCALE GENOMIC DNA]</scope>
    <source>
        <strain evidence="15 16">DSM 44149</strain>
    </source>
</reference>
<keyword evidence="8" id="KW-0256">Endoplasmic reticulum</keyword>
<dbReference type="AlphaFoldDB" id="A0A1G9X9Y3"/>
<evidence type="ECO:0000256" key="4">
    <source>
        <dbReference type="ARBA" id="ARBA00022525"/>
    </source>
</evidence>
<dbReference type="GO" id="GO:0007599">
    <property type="term" value="P:hemostasis"/>
    <property type="evidence" value="ECO:0007669"/>
    <property type="project" value="UniProtKB-KW"/>
</dbReference>
<dbReference type="FunFam" id="2.40.10.10:FF:000068">
    <property type="entry name" value="transmembrane protease serine 2"/>
    <property type="match status" value="1"/>
</dbReference>
<name>A0A1G9X9Y3_ALLAB</name>
<dbReference type="RefSeq" id="WP_043812123.1">
    <property type="nucleotide sequence ID" value="NZ_JOEF01000013.1"/>
</dbReference>
<dbReference type="InterPro" id="IPR001314">
    <property type="entry name" value="Peptidase_S1A"/>
</dbReference>
<keyword evidence="12" id="KW-0325">Glycoprotein</keyword>
<dbReference type="PRINTS" id="PR00722">
    <property type="entry name" value="CHYMOTRYPSIN"/>
</dbReference>
<dbReference type="PROSITE" id="PS50240">
    <property type="entry name" value="TRYPSIN_DOM"/>
    <property type="match status" value="1"/>
</dbReference>
<evidence type="ECO:0000256" key="9">
    <source>
        <dbReference type="ARBA" id="ARBA00022825"/>
    </source>
</evidence>
<dbReference type="InterPro" id="IPR006311">
    <property type="entry name" value="TAT_signal"/>
</dbReference>
<dbReference type="GO" id="GO:0004252">
    <property type="term" value="F:serine-type endopeptidase activity"/>
    <property type="evidence" value="ECO:0007669"/>
    <property type="project" value="InterPro"/>
</dbReference>
<dbReference type="InterPro" id="IPR043504">
    <property type="entry name" value="Peptidase_S1_PA_chymotrypsin"/>
</dbReference>
<keyword evidence="16" id="KW-1185">Reference proteome</keyword>
<dbReference type="SUPFAM" id="SSF50494">
    <property type="entry name" value="Trypsin-like serine proteases"/>
    <property type="match status" value="1"/>
</dbReference>
<comment type="subcellular location">
    <subcellularLocation>
        <location evidence="1">Endoplasmic reticulum</location>
    </subcellularLocation>
    <subcellularLocation>
        <location evidence="2">Golgi apparatus</location>
    </subcellularLocation>
    <subcellularLocation>
        <location evidence="3">Secreted</location>
    </subcellularLocation>
</comment>
<evidence type="ECO:0000259" key="14">
    <source>
        <dbReference type="PROSITE" id="PS50240"/>
    </source>
</evidence>
<evidence type="ECO:0000313" key="15">
    <source>
        <dbReference type="EMBL" id="SDM93548.1"/>
    </source>
</evidence>
<evidence type="ECO:0000256" key="10">
    <source>
        <dbReference type="ARBA" id="ARBA00023034"/>
    </source>
</evidence>
<evidence type="ECO:0000256" key="1">
    <source>
        <dbReference type="ARBA" id="ARBA00004240"/>
    </source>
</evidence>
<dbReference type="SMART" id="SM00020">
    <property type="entry name" value="Tryp_SPc"/>
    <property type="match status" value="1"/>
</dbReference>
<evidence type="ECO:0000256" key="3">
    <source>
        <dbReference type="ARBA" id="ARBA00004613"/>
    </source>
</evidence>
<dbReference type="STRING" id="211114.SAMN04489726_4079"/>
<dbReference type="Pfam" id="PF00089">
    <property type="entry name" value="Trypsin"/>
    <property type="match status" value="1"/>
</dbReference>
<dbReference type="InterPro" id="IPR033116">
    <property type="entry name" value="TRYPSIN_SER"/>
</dbReference>
<dbReference type="InterPro" id="IPR009003">
    <property type="entry name" value="Peptidase_S1_PA"/>
</dbReference>
<evidence type="ECO:0000256" key="5">
    <source>
        <dbReference type="ARBA" id="ARBA00022670"/>
    </source>
</evidence>
<dbReference type="CDD" id="cd00190">
    <property type="entry name" value="Tryp_SPc"/>
    <property type="match status" value="1"/>
</dbReference>
<dbReference type="Gene3D" id="2.40.10.10">
    <property type="entry name" value="Trypsin-like serine proteases"/>
    <property type="match status" value="1"/>
</dbReference>
<feature type="domain" description="Peptidase S1" evidence="14">
    <location>
        <begin position="51"/>
        <end position="273"/>
    </location>
</feature>
<evidence type="ECO:0000256" key="13">
    <source>
        <dbReference type="RuleBase" id="RU363034"/>
    </source>
</evidence>
<dbReference type="PROSITE" id="PS51318">
    <property type="entry name" value="TAT"/>
    <property type="match status" value="1"/>
</dbReference>
<accession>A0A1G9X9Y3</accession>
<evidence type="ECO:0000256" key="11">
    <source>
        <dbReference type="ARBA" id="ARBA00023157"/>
    </source>
</evidence>
<dbReference type="Proteomes" id="UP000183376">
    <property type="component" value="Chromosome I"/>
</dbReference>
<proteinExistence type="predicted"/>
<dbReference type="PANTHER" id="PTHR24252:SF7">
    <property type="entry name" value="HYALIN"/>
    <property type="match status" value="1"/>
</dbReference>
<dbReference type="PANTHER" id="PTHR24252">
    <property type="entry name" value="ACROSIN-RELATED"/>
    <property type="match status" value="1"/>
</dbReference>
<dbReference type="InterPro" id="IPR001254">
    <property type="entry name" value="Trypsin_dom"/>
</dbReference>
<dbReference type="eggNOG" id="COG5640">
    <property type="taxonomic scope" value="Bacteria"/>
</dbReference>
<dbReference type="OrthoDB" id="1496095at2"/>
<evidence type="ECO:0000256" key="8">
    <source>
        <dbReference type="ARBA" id="ARBA00022824"/>
    </source>
</evidence>
<dbReference type="EMBL" id="LT629701">
    <property type="protein sequence ID" value="SDM93548.1"/>
    <property type="molecule type" value="Genomic_DNA"/>
</dbReference>
<keyword evidence="11" id="KW-1015">Disulfide bond</keyword>
<protein>
    <submittedName>
        <fullName evidence="15">Trypsin</fullName>
    </submittedName>
</protein>
<gene>
    <name evidence="15" type="ORF">SAMN04489726_4079</name>
</gene>
<dbReference type="PROSITE" id="PS00135">
    <property type="entry name" value="TRYPSIN_SER"/>
    <property type="match status" value="1"/>
</dbReference>
<keyword evidence="4" id="KW-0964">Secreted</keyword>
<keyword evidence="7 13" id="KW-0378">Hydrolase</keyword>
<dbReference type="GO" id="GO:0005576">
    <property type="term" value="C:extracellular region"/>
    <property type="evidence" value="ECO:0007669"/>
    <property type="project" value="UniProtKB-SubCell"/>
</dbReference>
<sequence length="273" mass="28986">MSTPPAATRSRRRVLGIALAVTALAAMVPTVAVGLAAANEPVEEVRADPFVVGGERAAVSQHPWLVYLVDRMGMVYCGGALMSPTKVLTAAHCVDQRSASGITVVSGREDTETRTGQAARGSKIWQHPSYRTVFEGDDLGVLTLETPILAQTATLVSPGERERYAPGTEAVVAGWGATSETGSTSRYLMSAKVPVMDDDTCARSYRSYDRKKMFCAGYEQGQIDSCQGDSGGPLIVRGVVIGVTSWGDGCARAGKPGVYVRLTHYLDTLRGQL</sequence>
<keyword evidence="5 13" id="KW-0645">Protease</keyword>
<evidence type="ECO:0000313" key="16">
    <source>
        <dbReference type="Proteomes" id="UP000183376"/>
    </source>
</evidence>
<evidence type="ECO:0000256" key="2">
    <source>
        <dbReference type="ARBA" id="ARBA00004555"/>
    </source>
</evidence>
<evidence type="ECO:0000256" key="12">
    <source>
        <dbReference type="ARBA" id="ARBA00023180"/>
    </source>
</evidence>
<evidence type="ECO:0000256" key="7">
    <source>
        <dbReference type="ARBA" id="ARBA00022801"/>
    </source>
</evidence>
<dbReference type="GO" id="GO:0006508">
    <property type="term" value="P:proteolysis"/>
    <property type="evidence" value="ECO:0007669"/>
    <property type="project" value="UniProtKB-KW"/>
</dbReference>
<keyword evidence="9 13" id="KW-0720">Serine protease</keyword>
<dbReference type="FunFam" id="2.40.10.10:FF:000011">
    <property type="entry name" value="Coagulation factor X"/>
    <property type="match status" value="1"/>
</dbReference>
<keyword evidence="6" id="KW-0356">Hemostasis</keyword>
<organism evidence="15 16">
    <name type="scientific">Allokutzneria albata</name>
    <name type="common">Kibdelosporangium albatum</name>
    <dbReference type="NCBI Taxonomy" id="211114"/>
    <lineage>
        <taxon>Bacteria</taxon>
        <taxon>Bacillati</taxon>
        <taxon>Actinomycetota</taxon>
        <taxon>Actinomycetes</taxon>
        <taxon>Pseudonocardiales</taxon>
        <taxon>Pseudonocardiaceae</taxon>
        <taxon>Allokutzneria</taxon>
    </lineage>
</organism>
<evidence type="ECO:0000256" key="6">
    <source>
        <dbReference type="ARBA" id="ARBA00022696"/>
    </source>
</evidence>
<dbReference type="InterPro" id="IPR018114">
    <property type="entry name" value="TRYPSIN_HIS"/>
</dbReference>